<protein>
    <recommendedName>
        <fullName evidence="6">Redox-sensing transcriptional repressor Rex</fullName>
    </recommendedName>
</protein>
<keyword evidence="3 6" id="KW-0805">Transcription regulation</keyword>
<reference evidence="8 9" key="1">
    <citation type="submission" date="2017-09" db="EMBL/GenBank/DDBJ databases">
        <title>Depth-based differentiation of microbial function through sediment-hosted aquifers and enrichment of novel symbionts in the deep terrestrial subsurface.</title>
        <authorList>
            <person name="Probst A.J."/>
            <person name="Ladd B."/>
            <person name="Jarett J.K."/>
            <person name="Geller-Mcgrath D.E."/>
            <person name="Sieber C.M."/>
            <person name="Emerson J.B."/>
            <person name="Anantharaman K."/>
            <person name="Thomas B.C."/>
            <person name="Malmstrom R."/>
            <person name="Stieglmeier M."/>
            <person name="Klingl A."/>
            <person name="Woyke T."/>
            <person name="Ryan C.M."/>
            <person name="Banfield J.F."/>
        </authorList>
    </citation>
    <scope>NUCLEOTIDE SEQUENCE [LARGE SCALE GENOMIC DNA]</scope>
    <source>
        <strain evidence="8">CG08_land_8_20_14_0_20_45_16</strain>
    </source>
</reference>
<dbReference type="Pfam" id="PF02629">
    <property type="entry name" value="CoA_binding"/>
    <property type="match status" value="1"/>
</dbReference>
<dbReference type="Gene3D" id="3.40.50.720">
    <property type="entry name" value="NAD(P)-binding Rossmann-like Domain"/>
    <property type="match status" value="1"/>
</dbReference>
<proteinExistence type="inferred from homology"/>
<comment type="function">
    <text evidence="6">Modulates transcription in response to changes in cellular NADH/NAD(+) redox state.</text>
</comment>
<dbReference type="SUPFAM" id="SSF46785">
    <property type="entry name" value="Winged helix' DNA-binding domain"/>
    <property type="match status" value="1"/>
</dbReference>
<keyword evidence="5 6" id="KW-0804">Transcription</keyword>
<sequence>MKKHIPEKTVARLLLYYRYLYFLLQQGTKNISSKSLADMVEIKDSQVRKDLSYFGKLGGQGAGYDVLALRDMIAKVLDIGQITNVCIIGMGGLGSALASYKGFEALGFKVAAVFDNAANKVGHRLRGHTCLDSKELSKVVAEKDLKVAILTVPGEAAQKTSIALEQARVKAILNFTPVKLSLSKNIKIRNIDLAMELKTLSFFVK</sequence>
<evidence type="ECO:0000313" key="9">
    <source>
        <dbReference type="Proteomes" id="UP000231343"/>
    </source>
</evidence>
<dbReference type="GO" id="GO:0005737">
    <property type="term" value="C:cytoplasm"/>
    <property type="evidence" value="ECO:0007669"/>
    <property type="project" value="UniProtKB-SubCell"/>
</dbReference>
<keyword evidence="2 6" id="KW-0678">Repressor</keyword>
<dbReference type="InterPro" id="IPR036291">
    <property type="entry name" value="NAD(P)-bd_dom_sf"/>
</dbReference>
<comment type="subunit">
    <text evidence="6">Homodimer.</text>
</comment>
<dbReference type="InterPro" id="IPR036390">
    <property type="entry name" value="WH_DNA-bd_sf"/>
</dbReference>
<keyword evidence="6" id="KW-0520">NAD</keyword>
<comment type="subcellular location">
    <subcellularLocation>
        <location evidence="6">Cytoplasm</location>
    </subcellularLocation>
</comment>
<dbReference type="NCBIfam" id="NF003989">
    <property type="entry name" value="PRK05472.1-3"/>
    <property type="match status" value="1"/>
</dbReference>
<dbReference type="Gene3D" id="1.10.10.10">
    <property type="entry name" value="Winged helix-like DNA-binding domain superfamily/Winged helix DNA-binding domain"/>
    <property type="match status" value="1"/>
</dbReference>
<dbReference type="AlphaFoldDB" id="A0A2H0XWX8"/>
<dbReference type="SUPFAM" id="SSF51735">
    <property type="entry name" value="NAD(P)-binding Rossmann-fold domains"/>
    <property type="match status" value="1"/>
</dbReference>
<dbReference type="Proteomes" id="UP000231343">
    <property type="component" value="Unassembled WGS sequence"/>
</dbReference>
<dbReference type="InterPro" id="IPR003781">
    <property type="entry name" value="CoA-bd"/>
</dbReference>
<dbReference type="NCBIfam" id="NF003995">
    <property type="entry name" value="PRK05472.2-4"/>
    <property type="match status" value="1"/>
</dbReference>
<keyword evidence="1 6" id="KW-0963">Cytoplasm</keyword>
<feature type="binding site" evidence="6">
    <location>
        <begin position="89"/>
        <end position="94"/>
    </location>
    <ligand>
        <name>NAD(+)</name>
        <dbReference type="ChEBI" id="CHEBI:57540"/>
    </ligand>
</feature>
<dbReference type="Pfam" id="PF06971">
    <property type="entry name" value="Put_DNA-bind_N"/>
    <property type="match status" value="1"/>
</dbReference>
<feature type="domain" description="CoA-binding" evidence="7">
    <location>
        <begin position="78"/>
        <end position="179"/>
    </location>
</feature>
<comment type="caution">
    <text evidence="8">The sequence shown here is derived from an EMBL/GenBank/DDBJ whole genome shotgun (WGS) entry which is preliminary data.</text>
</comment>
<dbReference type="SMART" id="SM00881">
    <property type="entry name" value="CoA_binding"/>
    <property type="match status" value="1"/>
</dbReference>
<name>A0A2H0XWX8_UNCSA</name>
<evidence type="ECO:0000256" key="5">
    <source>
        <dbReference type="ARBA" id="ARBA00023163"/>
    </source>
</evidence>
<dbReference type="NCBIfam" id="NF003994">
    <property type="entry name" value="PRK05472.2-3"/>
    <property type="match status" value="1"/>
</dbReference>
<dbReference type="NCBIfam" id="NF003996">
    <property type="entry name" value="PRK05472.2-5"/>
    <property type="match status" value="1"/>
</dbReference>
<evidence type="ECO:0000313" key="8">
    <source>
        <dbReference type="EMBL" id="PIS29361.1"/>
    </source>
</evidence>
<dbReference type="HAMAP" id="MF_01131">
    <property type="entry name" value="Rex"/>
    <property type="match status" value="1"/>
</dbReference>
<evidence type="ECO:0000256" key="4">
    <source>
        <dbReference type="ARBA" id="ARBA00023125"/>
    </source>
</evidence>
<evidence type="ECO:0000256" key="1">
    <source>
        <dbReference type="ARBA" id="ARBA00022490"/>
    </source>
</evidence>
<comment type="similarity">
    <text evidence="6">Belongs to the transcriptional regulatory Rex family.</text>
</comment>
<dbReference type="InterPro" id="IPR036388">
    <property type="entry name" value="WH-like_DNA-bd_sf"/>
</dbReference>
<evidence type="ECO:0000256" key="6">
    <source>
        <dbReference type="HAMAP-Rule" id="MF_01131"/>
    </source>
</evidence>
<evidence type="ECO:0000256" key="3">
    <source>
        <dbReference type="ARBA" id="ARBA00023015"/>
    </source>
</evidence>
<dbReference type="PANTHER" id="PTHR35786:SF1">
    <property type="entry name" value="REDOX-SENSING TRANSCRIPTIONAL REPRESSOR REX 1"/>
    <property type="match status" value="1"/>
</dbReference>
<evidence type="ECO:0000259" key="7">
    <source>
        <dbReference type="SMART" id="SM00881"/>
    </source>
</evidence>
<accession>A0A2H0XWX8</accession>
<dbReference type="EMBL" id="PEYM01000087">
    <property type="protein sequence ID" value="PIS29361.1"/>
    <property type="molecule type" value="Genomic_DNA"/>
</dbReference>
<evidence type="ECO:0000256" key="2">
    <source>
        <dbReference type="ARBA" id="ARBA00022491"/>
    </source>
</evidence>
<dbReference type="PANTHER" id="PTHR35786">
    <property type="entry name" value="REDOX-SENSING TRANSCRIPTIONAL REPRESSOR REX"/>
    <property type="match status" value="1"/>
</dbReference>
<dbReference type="GO" id="GO:0003677">
    <property type="term" value="F:DNA binding"/>
    <property type="evidence" value="ECO:0007669"/>
    <property type="project" value="UniProtKB-UniRule"/>
</dbReference>
<dbReference type="GO" id="GO:0051775">
    <property type="term" value="P:response to redox state"/>
    <property type="evidence" value="ECO:0007669"/>
    <property type="project" value="InterPro"/>
</dbReference>
<dbReference type="GO" id="GO:0003700">
    <property type="term" value="F:DNA-binding transcription factor activity"/>
    <property type="evidence" value="ECO:0007669"/>
    <property type="project" value="UniProtKB-UniRule"/>
</dbReference>
<dbReference type="InterPro" id="IPR022876">
    <property type="entry name" value="Tscrpt_rep_Rex"/>
</dbReference>
<gene>
    <name evidence="6" type="primary">rex</name>
    <name evidence="8" type="ORF">COT42_05590</name>
</gene>
<feature type="DNA-binding region" description="H-T-H motif" evidence="6">
    <location>
        <begin position="15"/>
        <end position="54"/>
    </location>
</feature>
<organism evidence="8 9">
    <name type="scientific">Candidatus Saganbacteria bacterium CG08_land_8_20_14_0_20_45_16</name>
    <dbReference type="NCBI Taxonomy" id="2014293"/>
    <lineage>
        <taxon>Bacteria</taxon>
        <taxon>Bacillati</taxon>
        <taxon>Saganbacteria</taxon>
    </lineage>
</organism>
<dbReference type="GO" id="GO:0045892">
    <property type="term" value="P:negative regulation of DNA-templated transcription"/>
    <property type="evidence" value="ECO:0007669"/>
    <property type="project" value="InterPro"/>
</dbReference>
<keyword evidence="4 6" id="KW-0238">DNA-binding</keyword>
<dbReference type="InterPro" id="IPR009718">
    <property type="entry name" value="Rex_DNA-bd_C_dom"/>
</dbReference>